<feature type="domain" description="Oligopeptidase F N-terminal" evidence="8">
    <location>
        <begin position="116"/>
        <end position="185"/>
    </location>
</feature>
<gene>
    <name evidence="9" type="primary">pepF</name>
    <name evidence="9" type="ORF">F7O84_09745</name>
</gene>
<feature type="domain" description="Peptidase M3A/M3B catalytic" evidence="7">
    <location>
        <begin position="207"/>
        <end position="586"/>
    </location>
</feature>
<reference evidence="9 10" key="1">
    <citation type="submission" date="2019-09" db="EMBL/GenBank/DDBJ databases">
        <authorList>
            <person name="Valk L.C."/>
        </authorList>
    </citation>
    <scope>NUCLEOTIDE SEQUENCE [LARGE SCALE GENOMIC DNA]</scope>
    <source>
        <strain evidence="9">GalUA</strain>
    </source>
</reference>
<evidence type="ECO:0000259" key="8">
    <source>
        <dbReference type="Pfam" id="PF08439"/>
    </source>
</evidence>
<dbReference type="CDD" id="cd09608">
    <property type="entry name" value="M3B_PepF"/>
    <property type="match status" value="1"/>
</dbReference>
<evidence type="ECO:0000256" key="2">
    <source>
        <dbReference type="ARBA" id="ARBA00022723"/>
    </source>
</evidence>
<dbReference type="Pfam" id="PF08439">
    <property type="entry name" value="Peptidase_M3_N"/>
    <property type="match status" value="1"/>
</dbReference>
<accession>A0A7V7QK81</accession>
<organism evidence="9 10">
    <name type="scientific">Candidatus Galacturonatibacter soehngenii</name>
    <dbReference type="NCBI Taxonomy" id="2307010"/>
    <lineage>
        <taxon>Bacteria</taxon>
        <taxon>Bacillati</taxon>
        <taxon>Bacillota</taxon>
        <taxon>Clostridia</taxon>
        <taxon>Lachnospirales</taxon>
        <taxon>Lachnospiraceae</taxon>
        <taxon>Candidatus Galacturonatibacter</taxon>
    </lineage>
</organism>
<dbReference type="EMBL" id="WAGX01000005">
    <property type="protein sequence ID" value="KAB1437863.1"/>
    <property type="molecule type" value="Genomic_DNA"/>
</dbReference>
<dbReference type="OrthoDB" id="9766487at2"/>
<evidence type="ECO:0000313" key="9">
    <source>
        <dbReference type="EMBL" id="KAB1437863.1"/>
    </source>
</evidence>
<dbReference type="PANTHER" id="PTHR11804">
    <property type="entry name" value="PROTEASE M3 THIMET OLIGOPEPTIDASE-RELATED"/>
    <property type="match status" value="1"/>
</dbReference>
<evidence type="ECO:0000256" key="1">
    <source>
        <dbReference type="ARBA" id="ARBA00022670"/>
    </source>
</evidence>
<dbReference type="SUPFAM" id="SSF55486">
    <property type="entry name" value="Metalloproteases ('zincins'), catalytic domain"/>
    <property type="match status" value="1"/>
</dbReference>
<dbReference type="Gene3D" id="1.10.1370.20">
    <property type="entry name" value="Oligoendopeptidase f, C-terminal domain"/>
    <property type="match status" value="1"/>
</dbReference>
<dbReference type="EC" id="3.4.24.-" evidence="6"/>
<comment type="cofactor">
    <cofactor evidence="6">
        <name>Zn(2+)</name>
        <dbReference type="ChEBI" id="CHEBI:29105"/>
    </cofactor>
    <text evidence="6">Binds 1 zinc ion.</text>
</comment>
<keyword evidence="1 6" id="KW-0645">Protease</keyword>
<dbReference type="NCBIfam" id="TIGR00181">
    <property type="entry name" value="pepF"/>
    <property type="match status" value="1"/>
</dbReference>
<keyword evidence="2 6" id="KW-0479">Metal-binding</keyword>
<sequence length="598" mass="70051">METIKKPLTREEIKSEDKWDVKKIYEDDEAWEKEFQLLREKAVDITKFYGKLSEANMLYDYLKMEEYLSRIASKLAVYAHLRSDEDTTNQFYLSMKNKINTYLAELEAMSSYFIPEILSYPQETIEKQIEKLPKLAPYRFYLEQIIKRKDHILDENSEKLLASVSDCLSASSQVFGLLTNADMTFPTIKNEEGNRVELVESEYLNYITSKNREVRKDAFRALFQTYGKYRNTLATLLTSSVKNYVFESKIRNYNSALESSLEPDNIPVEVYKKSLETIHQNLSSLHRYVRIKKKQLNLSEIHMYDLYAPIIDVPKVHIEFEQGISLMYEGLKPLGEEYQAILREGVQSGWIDKYPNKGKRSGAYSSGCYDTMPYVLLNYTYGLEDVSTLVHEMGHSVHSYYTRKNQPYIYGDYTLFCAEVASITNEVLLMHYLVEKETDREKKRYLINLQLEKIRTTVFRQLMFAEFELYTHEQIEQGNSLTADDLCNYWHTLNKQYFGPEMVVDEEIDMEWARIPHFYRDFYVYQYATGYAAANSFAKMILDQEDKAIEKYIGFLKSGSSDYPINILKKAGVDMTTGKALNDTIQIFNELLDLLETI</sequence>
<evidence type="ECO:0000259" key="7">
    <source>
        <dbReference type="Pfam" id="PF01432"/>
    </source>
</evidence>
<dbReference type="InterPro" id="IPR004438">
    <property type="entry name" value="Peptidase_M3B"/>
</dbReference>
<dbReference type="Gene3D" id="1.10.287.830">
    <property type="entry name" value="putative peptidase helix hairpin domain like"/>
    <property type="match status" value="1"/>
</dbReference>
<dbReference type="Pfam" id="PF01432">
    <property type="entry name" value="Peptidase_M3"/>
    <property type="match status" value="1"/>
</dbReference>
<dbReference type="PANTHER" id="PTHR11804:SF84">
    <property type="entry name" value="SACCHAROLYSIN"/>
    <property type="match status" value="1"/>
</dbReference>
<dbReference type="GO" id="GO:0046872">
    <property type="term" value="F:metal ion binding"/>
    <property type="evidence" value="ECO:0007669"/>
    <property type="project" value="UniProtKB-UniRule"/>
</dbReference>
<reference evidence="9 10" key="2">
    <citation type="submission" date="2020-02" db="EMBL/GenBank/DDBJ databases">
        <title>Candidatus Galacturonibacter soehngenii shows hetero-acetogenic catabolism of galacturonic acid but lacks a canonical carbon monoxide dehydrogenase/acetyl-CoA synthase complex.</title>
        <authorList>
            <person name="Diender M."/>
            <person name="Stouten G.R."/>
            <person name="Petersen J.F."/>
            <person name="Nielsen P.H."/>
            <person name="Dueholm M.S."/>
            <person name="Pronk J.T."/>
            <person name="Van Loosdrecht M.C.M."/>
        </authorList>
    </citation>
    <scope>NUCLEOTIDE SEQUENCE [LARGE SCALE GENOMIC DNA]</scope>
    <source>
        <strain evidence="9">GalUA</strain>
    </source>
</reference>
<dbReference type="InterPro" id="IPR013647">
    <property type="entry name" value="OligopepF_N_dom"/>
</dbReference>
<dbReference type="AlphaFoldDB" id="A0A7V7QK81"/>
<evidence type="ECO:0000256" key="4">
    <source>
        <dbReference type="ARBA" id="ARBA00022833"/>
    </source>
</evidence>
<dbReference type="GO" id="GO:0006508">
    <property type="term" value="P:proteolysis"/>
    <property type="evidence" value="ECO:0007669"/>
    <property type="project" value="UniProtKB-KW"/>
</dbReference>
<dbReference type="Gene3D" id="1.20.140.70">
    <property type="entry name" value="Oligopeptidase f, N-terminal domain"/>
    <property type="match status" value="1"/>
</dbReference>
<evidence type="ECO:0000313" key="10">
    <source>
        <dbReference type="Proteomes" id="UP000461768"/>
    </source>
</evidence>
<keyword evidence="10" id="KW-1185">Reference proteome</keyword>
<keyword evidence="5 6" id="KW-0482">Metalloprotease</keyword>
<comment type="caution">
    <text evidence="9">The sequence shown here is derived from an EMBL/GenBank/DDBJ whole genome shotgun (WGS) entry which is preliminary data.</text>
</comment>
<dbReference type="InterPro" id="IPR045090">
    <property type="entry name" value="Pept_M3A_M3B"/>
</dbReference>
<dbReference type="InterPro" id="IPR001567">
    <property type="entry name" value="Pept_M3A_M3B_dom"/>
</dbReference>
<dbReference type="Proteomes" id="UP000461768">
    <property type="component" value="Unassembled WGS sequence"/>
</dbReference>
<proteinExistence type="inferred from homology"/>
<protein>
    <recommendedName>
        <fullName evidence="6">Oligopeptidase F</fullName>
        <ecNumber evidence="6">3.4.24.-</ecNumber>
    </recommendedName>
</protein>
<comment type="similarity">
    <text evidence="6">Belongs to the peptidase M3B family.</text>
</comment>
<dbReference type="RefSeq" id="WP_151144398.1">
    <property type="nucleotide sequence ID" value="NZ_WAGX01000005.1"/>
</dbReference>
<keyword evidence="3 6" id="KW-0378">Hydrolase</keyword>
<comment type="function">
    <text evidence="6">Has oligopeptidase activity and degrades a variety of small bioactive peptides.</text>
</comment>
<dbReference type="GO" id="GO:0004222">
    <property type="term" value="F:metalloendopeptidase activity"/>
    <property type="evidence" value="ECO:0007669"/>
    <property type="project" value="UniProtKB-UniRule"/>
</dbReference>
<evidence type="ECO:0000256" key="3">
    <source>
        <dbReference type="ARBA" id="ARBA00022801"/>
    </source>
</evidence>
<evidence type="ECO:0000256" key="6">
    <source>
        <dbReference type="RuleBase" id="RU368091"/>
    </source>
</evidence>
<name>A0A7V7QK81_9FIRM</name>
<dbReference type="GO" id="GO:0006518">
    <property type="term" value="P:peptide metabolic process"/>
    <property type="evidence" value="ECO:0007669"/>
    <property type="project" value="TreeGrafter"/>
</dbReference>
<evidence type="ECO:0000256" key="5">
    <source>
        <dbReference type="ARBA" id="ARBA00023049"/>
    </source>
</evidence>
<keyword evidence="4 6" id="KW-0862">Zinc</keyword>
<dbReference type="InterPro" id="IPR042088">
    <property type="entry name" value="OligoPept_F_C"/>
</dbReference>